<sequence length="47" mass="5412">MGGFSTLSYSYPFGSPKVLWIREKYDQQTENSHLITDTAFLIILDEV</sequence>
<proteinExistence type="predicted"/>
<accession>A0A0K1RVL8</accession>
<dbReference type="EMBL" id="CP011339">
    <property type="protein sequence ID" value="AKV65808.1"/>
    <property type="molecule type" value="Genomic_DNA"/>
</dbReference>
<dbReference type="PATRIC" id="fig|1638788.3.peg.596"/>
<protein>
    <submittedName>
        <fullName evidence="1">Uncharacterized protein</fullName>
    </submittedName>
</protein>
<name>A0A0K1RVL8_9CHRO</name>
<dbReference type="AlphaFoldDB" id="A0A0K1RVL8"/>
<evidence type="ECO:0000313" key="2">
    <source>
        <dbReference type="Proteomes" id="UP000068167"/>
    </source>
</evidence>
<evidence type="ECO:0000313" key="1">
    <source>
        <dbReference type="EMBL" id="AKV65808.1"/>
    </source>
</evidence>
<reference evidence="1 2" key="1">
    <citation type="journal article" date="2016" name="Stand. Genomic Sci.">
        <title>Complete genome sequence and genomic characterization of Microcystis panniformis FACHB 1757 by third-generation sequencing.</title>
        <authorList>
            <person name="Zhang J.Y."/>
            <person name="Guan R."/>
            <person name="Zhang H.J."/>
            <person name="Li H."/>
            <person name="Xiao P."/>
            <person name="Yu G.L."/>
            <person name="Du L."/>
            <person name="Cao D.M."/>
            <person name="Zhu B.C."/>
            <person name="Li R.H."/>
            <person name="Lu Z.H."/>
        </authorList>
    </citation>
    <scope>NUCLEOTIDE SEQUENCE [LARGE SCALE GENOMIC DNA]</scope>
    <source>
        <strain evidence="1 2">FACHB-1757</strain>
    </source>
</reference>
<keyword evidence="2" id="KW-1185">Reference proteome</keyword>
<dbReference type="KEGG" id="mpk:VL20_593"/>
<organism evidence="1 2">
    <name type="scientific">Microcystis panniformis FACHB-1757</name>
    <dbReference type="NCBI Taxonomy" id="1638788"/>
    <lineage>
        <taxon>Bacteria</taxon>
        <taxon>Bacillati</taxon>
        <taxon>Cyanobacteriota</taxon>
        <taxon>Cyanophyceae</taxon>
        <taxon>Oscillatoriophycideae</taxon>
        <taxon>Chroococcales</taxon>
        <taxon>Microcystaceae</taxon>
        <taxon>Microcystis</taxon>
    </lineage>
</organism>
<gene>
    <name evidence="1" type="ORF">VL20_593</name>
</gene>
<dbReference type="Proteomes" id="UP000068167">
    <property type="component" value="Chromosome"/>
</dbReference>